<dbReference type="InterPro" id="IPR005174">
    <property type="entry name" value="KIB1-4_b-propeller"/>
</dbReference>
<keyword evidence="3" id="KW-1185">Reference proteome</keyword>
<organism evidence="2 3">
    <name type="scientific">Capsella rubella</name>
    <dbReference type="NCBI Taxonomy" id="81985"/>
    <lineage>
        <taxon>Eukaryota</taxon>
        <taxon>Viridiplantae</taxon>
        <taxon>Streptophyta</taxon>
        <taxon>Embryophyta</taxon>
        <taxon>Tracheophyta</taxon>
        <taxon>Spermatophyta</taxon>
        <taxon>Magnoliopsida</taxon>
        <taxon>eudicotyledons</taxon>
        <taxon>Gunneridae</taxon>
        <taxon>Pentapetalae</taxon>
        <taxon>rosids</taxon>
        <taxon>malvids</taxon>
        <taxon>Brassicales</taxon>
        <taxon>Brassicaceae</taxon>
        <taxon>Camelineae</taxon>
        <taxon>Capsella</taxon>
    </lineage>
</organism>
<dbReference type="Pfam" id="PF03478">
    <property type="entry name" value="Beta-prop_KIB1-4"/>
    <property type="match status" value="1"/>
</dbReference>
<sequence length="392" mass="43599">MSRLLQIGLARSVRNAQCSGGGIRGFSSEGMVSSPYLLLPYEVMGDSPGGGKLVNLNFYDPTKKKTVRVPNQTIPEKLSKSSFIGSSRGWVGQLNTKDLTVHLTNMFNPMAAISSHKVISLPPLEPMRSSTRPLYKMIKGMSLSSPPDQEVPSSCTVALKWEGSISFCQLGRSGVSSWTHHLDLPCRLKDSGVLYSDKDSVIYITPNTELFSNTDPIPSFNTNCKTPLTHYHQLGPLTMPKNISDTEYQLLQWCIRINHLVQSPLGDSFVVRCFIQVSCDGKPIPFWELAKDQGYKKREGSVVAKIKTFTVHKRDEAKGCEPCTEDIGDLCIFFGMNELFCLKASTYPELVPNSIYFIDAGSVYIFHLATQTYTQLTNPNHLTVPYWLPPTV</sequence>
<accession>R0H2Z5</accession>
<evidence type="ECO:0000259" key="1">
    <source>
        <dbReference type="Pfam" id="PF03478"/>
    </source>
</evidence>
<proteinExistence type="predicted"/>
<dbReference type="PANTHER" id="PTHR44259:SF93">
    <property type="entry name" value="PROTEIN, PUTATIVE (DUF295)-RELATED"/>
    <property type="match status" value="1"/>
</dbReference>
<reference evidence="3" key="1">
    <citation type="journal article" date="2013" name="Nat. Genet.">
        <title>The Capsella rubella genome and the genomic consequences of rapid mating system evolution.</title>
        <authorList>
            <person name="Slotte T."/>
            <person name="Hazzouri K.M."/>
            <person name="Agren J.A."/>
            <person name="Koenig D."/>
            <person name="Maumus F."/>
            <person name="Guo Y.L."/>
            <person name="Steige K."/>
            <person name="Platts A.E."/>
            <person name="Escobar J.S."/>
            <person name="Newman L.K."/>
            <person name="Wang W."/>
            <person name="Mandakova T."/>
            <person name="Vello E."/>
            <person name="Smith L.M."/>
            <person name="Henz S.R."/>
            <person name="Steffen J."/>
            <person name="Takuno S."/>
            <person name="Brandvain Y."/>
            <person name="Coop G."/>
            <person name="Andolfatto P."/>
            <person name="Hu T.T."/>
            <person name="Blanchette M."/>
            <person name="Clark R.M."/>
            <person name="Quesneville H."/>
            <person name="Nordborg M."/>
            <person name="Gaut B.S."/>
            <person name="Lysak M.A."/>
            <person name="Jenkins J."/>
            <person name="Grimwood J."/>
            <person name="Chapman J."/>
            <person name="Prochnik S."/>
            <person name="Shu S."/>
            <person name="Rokhsar D."/>
            <person name="Schmutz J."/>
            <person name="Weigel D."/>
            <person name="Wright S.I."/>
        </authorList>
    </citation>
    <scope>NUCLEOTIDE SEQUENCE [LARGE SCALE GENOMIC DNA]</scope>
    <source>
        <strain evidence="3">cv. Monte Gargano</strain>
    </source>
</reference>
<dbReference type="Proteomes" id="UP000029121">
    <property type="component" value="Unassembled WGS sequence"/>
</dbReference>
<feature type="domain" description="KIB1-4 beta-propeller" evidence="1">
    <location>
        <begin position="58"/>
        <end position="365"/>
    </location>
</feature>
<protein>
    <recommendedName>
        <fullName evidence="1">KIB1-4 beta-propeller domain-containing protein</fullName>
    </recommendedName>
</protein>
<dbReference type="PANTHER" id="PTHR44259">
    <property type="entry name" value="OS07G0183000 PROTEIN-RELATED"/>
    <property type="match status" value="1"/>
</dbReference>
<evidence type="ECO:0000313" key="3">
    <source>
        <dbReference type="Proteomes" id="UP000029121"/>
    </source>
</evidence>
<dbReference type="KEGG" id="crb:17880080"/>
<dbReference type="EMBL" id="KB870811">
    <property type="protein sequence ID" value="EOA19010.1"/>
    <property type="molecule type" value="Genomic_DNA"/>
</dbReference>
<gene>
    <name evidence="2" type="ORF">CARUB_v10007661mg</name>
</gene>
<name>R0H2Z5_9BRAS</name>
<dbReference type="AlphaFoldDB" id="R0H2Z5"/>
<evidence type="ECO:0000313" key="2">
    <source>
        <dbReference type="EMBL" id="EOA19010.1"/>
    </source>
</evidence>
<dbReference type="InterPro" id="IPR050942">
    <property type="entry name" value="F-box_BR-signaling"/>
</dbReference>
<dbReference type="OrthoDB" id="642536at2759"/>